<comment type="caution">
    <text evidence="17">The sequence shown here is derived from an EMBL/GenBank/DDBJ whole genome shotgun (WGS) entry which is preliminary data.</text>
</comment>
<dbReference type="GO" id="GO:0006747">
    <property type="term" value="P:FAD biosynthetic process"/>
    <property type="evidence" value="ECO:0007669"/>
    <property type="project" value="UniProtKB-UniRule"/>
</dbReference>
<evidence type="ECO:0000256" key="13">
    <source>
        <dbReference type="ARBA" id="ARBA00047880"/>
    </source>
</evidence>
<keyword evidence="6 15" id="KW-0808">Transferase</keyword>
<evidence type="ECO:0000256" key="4">
    <source>
        <dbReference type="ARBA" id="ARBA00022630"/>
    </source>
</evidence>
<evidence type="ECO:0000256" key="5">
    <source>
        <dbReference type="ARBA" id="ARBA00022643"/>
    </source>
</evidence>
<dbReference type="InterPro" id="IPR023468">
    <property type="entry name" value="Riboflavin_kinase"/>
</dbReference>
<dbReference type="NCBIfam" id="TIGR00083">
    <property type="entry name" value="ribF"/>
    <property type="match status" value="1"/>
</dbReference>
<dbReference type="Pfam" id="PF01687">
    <property type="entry name" value="Flavokinase"/>
    <property type="match status" value="1"/>
</dbReference>
<accession>A0A9D2HAW6</accession>
<keyword evidence="10 15" id="KW-0274">FAD</keyword>
<dbReference type="Proteomes" id="UP000824225">
    <property type="component" value="Unassembled WGS sequence"/>
</dbReference>
<feature type="domain" description="Riboflavin kinase" evidence="16">
    <location>
        <begin position="184"/>
        <end position="314"/>
    </location>
</feature>
<comment type="function">
    <text evidence="1">Catalyzes the phosphorylation of riboflavin to FMN followed by the adenylation of FMN to FAD.</text>
</comment>
<evidence type="ECO:0000313" key="17">
    <source>
        <dbReference type="EMBL" id="HJA07793.1"/>
    </source>
</evidence>
<evidence type="ECO:0000256" key="3">
    <source>
        <dbReference type="ARBA" id="ARBA00005201"/>
    </source>
</evidence>
<dbReference type="Gene3D" id="2.40.30.30">
    <property type="entry name" value="Riboflavin kinase-like"/>
    <property type="match status" value="1"/>
</dbReference>
<proteinExistence type="inferred from homology"/>
<keyword evidence="4 15" id="KW-0285">Flavoprotein</keyword>
<dbReference type="InterPro" id="IPR015864">
    <property type="entry name" value="FAD_synthase"/>
</dbReference>
<dbReference type="InterPro" id="IPR002606">
    <property type="entry name" value="Riboflavin_kinase_bac"/>
</dbReference>
<comment type="pathway">
    <text evidence="2 15">Cofactor biosynthesis; FAD biosynthesis; FAD from FMN: step 1/1.</text>
</comment>
<dbReference type="SMART" id="SM00904">
    <property type="entry name" value="Flavokinase"/>
    <property type="match status" value="1"/>
</dbReference>
<gene>
    <name evidence="17" type="primary">ribF</name>
    <name evidence="17" type="ORF">H9962_01170</name>
</gene>
<evidence type="ECO:0000256" key="15">
    <source>
        <dbReference type="PIRNR" id="PIRNR004491"/>
    </source>
</evidence>
<keyword evidence="11 15" id="KW-0067">ATP-binding</keyword>
<dbReference type="GO" id="GO:0003919">
    <property type="term" value="F:FMN adenylyltransferase activity"/>
    <property type="evidence" value="ECO:0007669"/>
    <property type="project" value="UniProtKB-UniRule"/>
</dbReference>
<reference evidence="17" key="1">
    <citation type="journal article" date="2021" name="PeerJ">
        <title>Extensive microbial diversity within the chicken gut microbiome revealed by metagenomics and culture.</title>
        <authorList>
            <person name="Gilroy R."/>
            <person name="Ravi A."/>
            <person name="Getino M."/>
            <person name="Pursley I."/>
            <person name="Horton D.L."/>
            <person name="Alikhan N.F."/>
            <person name="Baker D."/>
            <person name="Gharbi K."/>
            <person name="Hall N."/>
            <person name="Watson M."/>
            <person name="Adriaenssens E.M."/>
            <person name="Foster-Nyarko E."/>
            <person name="Jarju S."/>
            <person name="Secka A."/>
            <person name="Antonio M."/>
            <person name="Oren A."/>
            <person name="Chaudhuri R.R."/>
            <person name="La Ragione R."/>
            <person name="Hildebrand F."/>
            <person name="Pallen M.J."/>
        </authorList>
    </citation>
    <scope>NUCLEOTIDE SEQUENCE</scope>
    <source>
        <strain evidence="17">CHK186-16707</strain>
    </source>
</reference>
<organism evidence="17 18">
    <name type="scientific">Candidatus Mailhella merdigallinarum</name>
    <dbReference type="NCBI Taxonomy" id="2838658"/>
    <lineage>
        <taxon>Bacteria</taxon>
        <taxon>Pseudomonadati</taxon>
        <taxon>Thermodesulfobacteriota</taxon>
        <taxon>Desulfovibrionia</taxon>
        <taxon>Desulfovibrionales</taxon>
        <taxon>Desulfovibrionaceae</taxon>
        <taxon>Mailhella</taxon>
    </lineage>
</organism>
<dbReference type="PANTHER" id="PTHR22749:SF6">
    <property type="entry name" value="RIBOFLAVIN KINASE"/>
    <property type="match status" value="1"/>
</dbReference>
<comment type="pathway">
    <text evidence="3 15">Cofactor biosynthesis; FMN biosynthesis; FMN from riboflavin (ATP route): step 1/1.</text>
</comment>
<evidence type="ECO:0000313" key="18">
    <source>
        <dbReference type="Proteomes" id="UP000824225"/>
    </source>
</evidence>
<evidence type="ECO:0000256" key="10">
    <source>
        <dbReference type="ARBA" id="ARBA00022827"/>
    </source>
</evidence>
<dbReference type="CDD" id="cd02064">
    <property type="entry name" value="FAD_synthetase_N"/>
    <property type="match status" value="1"/>
</dbReference>
<dbReference type="InterPro" id="IPR015865">
    <property type="entry name" value="Riboflavin_kinase_bac/euk"/>
</dbReference>
<dbReference type="GO" id="GO:0005524">
    <property type="term" value="F:ATP binding"/>
    <property type="evidence" value="ECO:0007669"/>
    <property type="project" value="UniProtKB-UniRule"/>
</dbReference>
<dbReference type="EC" id="2.7.7.2" evidence="15"/>
<sequence length="326" mass="35215">MIVASTPEECARAAGGARPFVVTIGNFDGVHLGHQALIRRTVNRAHKLGLRALAVTFEPHPAGVLTDNPPPALSSARQRLDLLASLGMDATLLMPFTLELASVSAEEFCRAVLKEALHTHVLFIGYDFCLGRDQAGPEAISNIGRRLGFEVMHIHAVMFEGSPVSSTRIRRALADGRLDLANAMLGRPHTVRGMVVHGAGRGGPLLGVPTANLEQTGVMLPRPAVYATTARLTDGGKAMPSVTCFSRNPTFRTGRPEEDALTLETHILDFSGDIYGRELEVAFMGRLREAQKFRGPDELVAQLHADIEARRGMGEHFSPLSDTALY</sequence>
<dbReference type="PANTHER" id="PTHR22749">
    <property type="entry name" value="RIBOFLAVIN KINASE/FMN ADENYLYLTRANSFERASE"/>
    <property type="match status" value="1"/>
</dbReference>
<evidence type="ECO:0000256" key="6">
    <source>
        <dbReference type="ARBA" id="ARBA00022679"/>
    </source>
</evidence>
<dbReference type="GO" id="GO:0008531">
    <property type="term" value="F:riboflavin kinase activity"/>
    <property type="evidence" value="ECO:0007669"/>
    <property type="project" value="UniProtKB-UniRule"/>
</dbReference>
<keyword evidence="9 15" id="KW-0418">Kinase</keyword>
<dbReference type="Gene3D" id="3.40.50.620">
    <property type="entry name" value="HUPs"/>
    <property type="match status" value="1"/>
</dbReference>
<evidence type="ECO:0000259" key="16">
    <source>
        <dbReference type="SMART" id="SM00904"/>
    </source>
</evidence>
<keyword evidence="7 15" id="KW-0548">Nucleotidyltransferase</keyword>
<dbReference type="Pfam" id="PF06574">
    <property type="entry name" value="FAD_syn"/>
    <property type="match status" value="1"/>
</dbReference>
<keyword evidence="5 15" id="KW-0288">FMN</keyword>
<keyword evidence="12" id="KW-0511">Multifunctional enzyme</keyword>
<dbReference type="InterPro" id="IPR014729">
    <property type="entry name" value="Rossmann-like_a/b/a_fold"/>
</dbReference>
<dbReference type="SUPFAM" id="SSF82114">
    <property type="entry name" value="Riboflavin kinase-like"/>
    <property type="match status" value="1"/>
</dbReference>
<dbReference type="InterPro" id="IPR023465">
    <property type="entry name" value="Riboflavin_kinase_dom_sf"/>
</dbReference>
<dbReference type="EMBL" id="DXAN01000003">
    <property type="protein sequence ID" value="HJA07793.1"/>
    <property type="molecule type" value="Genomic_DNA"/>
</dbReference>
<evidence type="ECO:0000256" key="8">
    <source>
        <dbReference type="ARBA" id="ARBA00022741"/>
    </source>
</evidence>
<evidence type="ECO:0000256" key="9">
    <source>
        <dbReference type="ARBA" id="ARBA00022777"/>
    </source>
</evidence>
<reference evidence="17" key="2">
    <citation type="submission" date="2021-04" db="EMBL/GenBank/DDBJ databases">
        <authorList>
            <person name="Gilroy R."/>
        </authorList>
    </citation>
    <scope>NUCLEOTIDE SEQUENCE</scope>
    <source>
        <strain evidence="17">CHK186-16707</strain>
    </source>
</reference>
<keyword evidence="8 15" id="KW-0547">Nucleotide-binding</keyword>
<comment type="similarity">
    <text evidence="15">Belongs to the ribF family.</text>
</comment>
<name>A0A9D2HAW6_9BACT</name>
<dbReference type="SUPFAM" id="SSF52374">
    <property type="entry name" value="Nucleotidylyl transferase"/>
    <property type="match status" value="1"/>
</dbReference>
<comment type="catalytic activity">
    <reaction evidence="14 15">
        <text>FMN + ATP + H(+) = FAD + diphosphate</text>
        <dbReference type="Rhea" id="RHEA:17237"/>
        <dbReference type="ChEBI" id="CHEBI:15378"/>
        <dbReference type="ChEBI" id="CHEBI:30616"/>
        <dbReference type="ChEBI" id="CHEBI:33019"/>
        <dbReference type="ChEBI" id="CHEBI:57692"/>
        <dbReference type="ChEBI" id="CHEBI:58210"/>
        <dbReference type="EC" id="2.7.7.2"/>
    </reaction>
</comment>
<evidence type="ECO:0000256" key="14">
    <source>
        <dbReference type="ARBA" id="ARBA00049494"/>
    </source>
</evidence>
<evidence type="ECO:0000256" key="11">
    <source>
        <dbReference type="ARBA" id="ARBA00022840"/>
    </source>
</evidence>
<protein>
    <recommendedName>
        <fullName evidence="15">Riboflavin biosynthesis protein</fullName>
    </recommendedName>
    <domain>
        <recommendedName>
            <fullName evidence="15">Riboflavin kinase</fullName>
            <ecNumber evidence="15">2.7.1.26</ecNumber>
        </recommendedName>
        <alternativeName>
            <fullName evidence="15">Flavokinase</fullName>
        </alternativeName>
    </domain>
    <domain>
        <recommendedName>
            <fullName evidence="15">FMN adenylyltransferase</fullName>
            <ecNumber evidence="15">2.7.7.2</ecNumber>
        </recommendedName>
        <alternativeName>
            <fullName evidence="15">FAD pyrophosphorylase</fullName>
        </alternativeName>
        <alternativeName>
            <fullName evidence="15">FAD synthase</fullName>
        </alternativeName>
    </domain>
</protein>
<dbReference type="PIRSF" id="PIRSF004491">
    <property type="entry name" value="FAD_Synth"/>
    <property type="match status" value="1"/>
</dbReference>
<dbReference type="GO" id="GO:0009398">
    <property type="term" value="P:FMN biosynthetic process"/>
    <property type="evidence" value="ECO:0007669"/>
    <property type="project" value="UniProtKB-UniRule"/>
</dbReference>
<dbReference type="AlphaFoldDB" id="A0A9D2HAW6"/>
<evidence type="ECO:0000256" key="12">
    <source>
        <dbReference type="ARBA" id="ARBA00023268"/>
    </source>
</evidence>
<evidence type="ECO:0000256" key="7">
    <source>
        <dbReference type="ARBA" id="ARBA00022695"/>
    </source>
</evidence>
<dbReference type="EC" id="2.7.1.26" evidence="15"/>
<dbReference type="FunFam" id="3.40.50.620:FF:000021">
    <property type="entry name" value="Riboflavin biosynthesis protein"/>
    <property type="match status" value="1"/>
</dbReference>
<dbReference type="GO" id="GO:0009231">
    <property type="term" value="P:riboflavin biosynthetic process"/>
    <property type="evidence" value="ECO:0007669"/>
    <property type="project" value="InterPro"/>
</dbReference>
<comment type="catalytic activity">
    <reaction evidence="13 15">
        <text>riboflavin + ATP = FMN + ADP + H(+)</text>
        <dbReference type="Rhea" id="RHEA:14357"/>
        <dbReference type="ChEBI" id="CHEBI:15378"/>
        <dbReference type="ChEBI" id="CHEBI:30616"/>
        <dbReference type="ChEBI" id="CHEBI:57986"/>
        <dbReference type="ChEBI" id="CHEBI:58210"/>
        <dbReference type="ChEBI" id="CHEBI:456216"/>
        <dbReference type="EC" id="2.7.1.26"/>
    </reaction>
</comment>
<evidence type="ECO:0000256" key="1">
    <source>
        <dbReference type="ARBA" id="ARBA00002121"/>
    </source>
</evidence>
<evidence type="ECO:0000256" key="2">
    <source>
        <dbReference type="ARBA" id="ARBA00004726"/>
    </source>
</evidence>